<organism evidence="1">
    <name type="scientific">Hellea balneolensis</name>
    <dbReference type="NCBI Taxonomy" id="287478"/>
    <lineage>
        <taxon>Bacteria</taxon>
        <taxon>Pseudomonadati</taxon>
        <taxon>Pseudomonadota</taxon>
        <taxon>Alphaproteobacteria</taxon>
        <taxon>Maricaulales</taxon>
        <taxon>Robiginitomaculaceae</taxon>
        <taxon>Hellea</taxon>
    </lineage>
</organism>
<sequence length="98" mass="10792">MNRRQVLLGTGTAFALLAGLGWLKTRKKPVPIGFEISQYELDRAWQFLHENPAIDIHAHPGRTFVRGATGLKGKLKLYKALGTFEDKTVADMKNGGVG</sequence>
<evidence type="ECO:0000313" key="1">
    <source>
        <dbReference type="EMBL" id="HHL42882.1"/>
    </source>
</evidence>
<proteinExistence type="predicted"/>
<comment type="caution">
    <text evidence="1">The sequence shown here is derived from an EMBL/GenBank/DDBJ whole genome shotgun (WGS) entry which is preliminary data.</text>
</comment>
<dbReference type="AlphaFoldDB" id="A0A7C5QW39"/>
<protein>
    <submittedName>
        <fullName evidence="1">Uncharacterized protein</fullName>
    </submittedName>
</protein>
<name>A0A7C5QW39_9PROT</name>
<feature type="non-terminal residue" evidence="1">
    <location>
        <position position="98"/>
    </location>
</feature>
<accession>A0A7C5QW39</accession>
<dbReference type="Proteomes" id="UP000885830">
    <property type="component" value="Unassembled WGS sequence"/>
</dbReference>
<gene>
    <name evidence="1" type="ORF">ENJ42_04630</name>
</gene>
<dbReference type="EMBL" id="DRMJ01000234">
    <property type="protein sequence ID" value="HHL42882.1"/>
    <property type="molecule type" value="Genomic_DNA"/>
</dbReference>
<reference evidence="1" key="1">
    <citation type="journal article" date="2020" name="mSystems">
        <title>Genome- and Community-Level Interaction Insights into Carbon Utilization and Element Cycling Functions of Hydrothermarchaeota in Hydrothermal Sediment.</title>
        <authorList>
            <person name="Zhou Z."/>
            <person name="Liu Y."/>
            <person name="Xu W."/>
            <person name="Pan J."/>
            <person name="Luo Z.H."/>
            <person name="Li M."/>
        </authorList>
    </citation>
    <scope>NUCLEOTIDE SEQUENCE [LARGE SCALE GENOMIC DNA]</scope>
    <source>
        <strain evidence="1">HyVt-485</strain>
    </source>
</reference>